<name>A0A915HRN6_ROMCU</name>
<proteinExistence type="predicted"/>
<protein>
    <submittedName>
        <fullName evidence="3">Uncharacterized protein</fullName>
    </submittedName>
</protein>
<keyword evidence="2" id="KW-1185">Reference proteome</keyword>
<feature type="region of interest" description="Disordered" evidence="1">
    <location>
        <begin position="1"/>
        <end position="47"/>
    </location>
</feature>
<dbReference type="Proteomes" id="UP000887565">
    <property type="component" value="Unplaced"/>
</dbReference>
<accession>A0A915HRN6</accession>
<organism evidence="2 3">
    <name type="scientific">Romanomermis culicivorax</name>
    <name type="common">Nematode worm</name>
    <dbReference type="NCBI Taxonomy" id="13658"/>
    <lineage>
        <taxon>Eukaryota</taxon>
        <taxon>Metazoa</taxon>
        <taxon>Ecdysozoa</taxon>
        <taxon>Nematoda</taxon>
        <taxon>Enoplea</taxon>
        <taxon>Dorylaimia</taxon>
        <taxon>Mermithida</taxon>
        <taxon>Mermithoidea</taxon>
        <taxon>Mermithidae</taxon>
        <taxon>Romanomermis</taxon>
    </lineage>
</organism>
<evidence type="ECO:0000313" key="2">
    <source>
        <dbReference type="Proteomes" id="UP000887565"/>
    </source>
</evidence>
<evidence type="ECO:0000256" key="1">
    <source>
        <dbReference type="SAM" id="MobiDB-lite"/>
    </source>
</evidence>
<evidence type="ECO:0000313" key="3">
    <source>
        <dbReference type="WBParaSite" id="nRc.2.0.1.t04100-RA"/>
    </source>
</evidence>
<dbReference type="WBParaSite" id="nRc.2.0.1.t04100-RA">
    <property type="protein sequence ID" value="nRc.2.0.1.t04100-RA"/>
    <property type="gene ID" value="nRc.2.0.1.g04100"/>
</dbReference>
<reference evidence="3" key="1">
    <citation type="submission" date="2022-11" db="UniProtKB">
        <authorList>
            <consortium name="WormBaseParasite"/>
        </authorList>
    </citation>
    <scope>IDENTIFICATION</scope>
</reference>
<sequence>MRSPTIVPPIRNAQGEERMEIPVPSTGTQPPQGLPSMGKPDYISPLK</sequence>
<dbReference type="AlphaFoldDB" id="A0A915HRN6"/>